<dbReference type="EMBL" id="FNKK01000002">
    <property type="protein sequence ID" value="SDQ99477.1"/>
    <property type="molecule type" value="Genomic_DNA"/>
</dbReference>
<evidence type="ECO:0000313" key="3">
    <source>
        <dbReference type="EMBL" id="SDQ99477.1"/>
    </source>
</evidence>
<dbReference type="CDD" id="cd16936">
    <property type="entry name" value="HATPase_RsbW-like"/>
    <property type="match status" value="1"/>
</dbReference>
<dbReference type="Proteomes" id="UP000217103">
    <property type="component" value="Unassembled WGS sequence"/>
</dbReference>
<dbReference type="PANTHER" id="PTHR35526">
    <property type="entry name" value="ANTI-SIGMA-F FACTOR RSBW-RELATED"/>
    <property type="match status" value="1"/>
</dbReference>
<proteinExistence type="predicted"/>
<gene>
    <name evidence="3" type="ORF">SAMN04489764_2952</name>
</gene>
<dbReference type="InterPro" id="IPR003594">
    <property type="entry name" value="HATPase_dom"/>
</dbReference>
<keyword evidence="3" id="KW-0418">Kinase</keyword>
<protein>
    <submittedName>
        <fullName evidence="3">Anti-sigma regulatory factor (Ser/Thr protein kinase)</fullName>
    </submittedName>
</protein>
<dbReference type="SUPFAM" id="SSF55874">
    <property type="entry name" value="ATPase domain of HSP90 chaperone/DNA topoisomerase II/histidine kinase"/>
    <property type="match status" value="1"/>
</dbReference>
<evidence type="ECO:0000313" key="4">
    <source>
        <dbReference type="Proteomes" id="UP000217103"/>
    </source>
</evidence>
<sequence>MTTARLLGSLDIPGTSVAPSLARDYLREILDPAQHAVDDAVLCVSELVTNAVTHTASGRGGKVHVSVAEYADGGVLVEVADDGADTEPVPVRLAEEMSSHGRGLFLVEQIAAAWSHRRGPSGTITWFVVRPPDRRRETAVASGVDAGAMG</sequence>
<name>A0A1H1FF27_9ACTN</name>
<dbReference type="AlphaFoldDB" id="A0A1H1FF27"/>
<evidence type="ECO:0000259" key="2">
    <source>
        <dbReference type="Pfam" id="PF13581"/>
    </source>
</evidence>
<dbReference type="GO" id="GO:0004674">
    <property type="term" value="F:protein serine/threonine kinase activity"/>
    <property type="evidence" value="ECO:0007669"/>
    <property type="project" value="UniProtKB-KW"/>
</dbReference>
<accession>A0A1H1FF27</accession>
<keyword evidence="1" id="KW-0723">Serine/threonine-protein kinase</keyword>
<dbReference type="STRING" id="35622.SAMN04489764_2952"/>
<feature type="domain" description="Histidine kinase/HSP90-like ATPase" evidence="2">
    <location>
        <begin position="22"/>
        <end position="128"/>
    </location>
</feature>
<dbReference type="OrthoDB" id="3871793at2"/>
<keyword evidence="3" id="KW-0808">Transferase</keyword>
<organism evidence="3 4">
    <name type="scientific">Thermostaphylospora chromogena</name>
    <dbReference type="NCBI Taxonomy" id="35622"/>
    <lineage>
        <taxon>Bacteria</taxon>
        <taxon>Bacillati</taxon>
        <taxon>Actinomycetota</taxon>
        <taxon>Actinomycetes</taxon>
        <taxon>Streptosporangiales</taxon>
        <taxon>Thermomonosporaceae</taxon>
        <taxon>Thermostaphylospora</taxon>
    </lineage>
</organism>
<dbReference type="InterPro" id="IPR036890">
    <property type="entry name" value="HATPase_C_sf"/>
</dbReference>
<keyword evidence="4" id="KW-1185">Reference proteome</keyword>
<dbReference type="RefSeq" id="WP_093259556.1">
    <property type="nucleotide sequence ID" value="NZ_FNKK01000002.1"/>
</dbReference>
<dbReference type="InterPro" id="IPR050267">
    <property type="entry name" value="Anti-sigma-factor_SerPK"/>
</dbReference>
<dbReference type="PANTHER" id="PTHR35526:SF3">
    <property type="entry name" value="ANTI-SIGMA-F FACTOR RSBW"/>
    <property type="match status" value="1"/>
</dbReference>
<dbReference type="Pfam" id="PF13581">
    <property type="entry name" value="HATPase_c_2"/>
    <property type="match status" value="1"/>
</dbReference>
<dbReference type="Gene3D" id="3.30.565.10">
    <property type="entry name" value="Histidine kinase-like ATPase, C-terminal domain"/>
    <property type="match status" value="1"/>
</dbReference>
<reference evidence="3 4" key="1">
    <citation type="submission" date="2016-10" db="EMBL/GenBank/DDBJ databases">
        <authorList>
            <person name="de Groot N.N."/>
        </authorList>
    </citation>
    <scope>NUCLEOTIDE SEQUENCE [LARGE SCALE GENOMIC DNA]</scope>
    <source>
        <strain evidence="3 4">DSM 43794</strain>
    </source>
</reference>
<evidence type="ECO:0000256" key="1">
    <source>
        <dbReference type="ARBA" id="ARBA00022527"/>
    </source>
</evidence>